<protein>
    <submittedName>
        <fullName evidence="1">Uncharacterized protein</fullName>
    </submittedName>
</protein>
<evidence type="ECO:0000313" key="1">
    <source>
        <dbReference type="EMBL" id="WGZ94879.1"/>
    </source>
</evidence>
<dbReference type="EMBL" id="CP124756">
    <property type="protein sequence ID" value="WGZ94879.1"/>
    <property type="molecule type" value="Genomic_DNA"/>
</dbReference>
<gene>
    <name evidence="1" type="ORF">QJT81_02510</name>
</gene>
<sequence length="60" mass="6879">MDDKTEIIFGITPDMLARLFQQRSQARIVRFEGQIVPKASLDDLDALLLRRVFSSPTKVM</sequence>
<dbReference type="KEGG" id="tput:QJT81_02510"/>
<name>A0AA95HH86_9GAMM</name>
<reference evidence="1" key="1">
    <citation type="journal article" date="2023" name="Int. J. Mol. Sci.">
        <title>Metagenomics Revealed a New Genus 'Candidatus Thiocaldithrix dubininis' gen. nov., sp. nov. and a New Species 'Candidatus Thiothrix putei' sp. nov. in the Family Thiotrichaceae, Some Members of Which Have Traits of Both Na+- and H+-Motive Energetics.</title>
        <authorList>
            <person name="Ravin N.V."/>
            <person name="Muntyan M.S."/>
            <person name="Smolyakov D.D."/>
            <person name="Rudenko T.S."/>
            <person name="Beletsky A.V."/>
            <person name="Mardanov A.V."/>
            <person name="Grabovich M.Y."/>
        </authorList>
    </citation>
    <scope>NUCLEOTIDE SEQUENCE</scope>
    <source>
        <strain evidence="1">GKL-02</strain>
    </source>
</reference>
<organism evidence="1">
    <name type="scientific">Candidatus Thiothrix putei</name>
    <dbReference type="NCBI Taxonomy" id="3080811"/>
    <lineage>
        <taxon>Bacteria</taxon>
        <taxon>Pseudomonadati</taxon>
        <taxon>Pseudomonadota</taxon>
        <taxon>Gammaproteobacteria</taxon>
        <taxon>Thiotrichales</taxon>
        <taxon>Thiotrichaceae</taxon>
        <taxon>Thiothrix</taxon>
    </lineage>
</organism>
<proteinExistence type="predicted"/>
<reference evidence="1" key="2">
    <citation type="submission" date="2023-04" db="EMBL/GenBank/DDBJ databases">
        <authorList>
            <person name="Beletskiy A.V."/>
            <person name="Mardanov A.V."/>
            <person name="Ravin N.V."/>
        </authorList>
    </citation>
    <scope>NUCLEOTIDE SEQUENCE</scope>
    <source>
        <strain evidence="1">GKL-02</strain>
    </source>
</reference>
<dbReference type="Proteomes" id="UP001301326">
    <property type="component" value="Chromosome"/>
</dbReference>
<accession>A0AA95HH86</accession>
<dbReference type="AlphaFoldDB" id="A0AA95HH86"/>